<feature type="compositionally biased region" description="Polar residues" evidence="5">
    <location>
        <begin position="98"/>
        <end position="112"/>
    </location>
</feature>
<dbReference type="GO" id="GO:0000398">
    <property type="term" value="P:mRNA splicing, via spliceosome"/>
    <property type="evidence" value="ECO:0007669"/>
    <property type="project" value="InterPro"/>
</dbReference>
<comment type="similarity">
    <text evidence="3">Belongs to the WD repeat PRL1/PRL2 family.</text>
</comment>
<dbReference type="Pfam" id="PF00400">
    <property type="entry name" value="WD40"/>
    <property type="match status" value="7"/>
</dbReference>
<feature type="repeat" description="WD" evidence="4">
    <location>
        <begin position="267"/>
        <end position="308"/>
    </location>
</feature>
<dbReference type="InterPro" id="IPR001680">
    <property type="entry name" value="WD40_rpt"/>
</dbReference>
<dbReference type="PANTHER" id="PTHR19923:SF0">
    <property type="entry name" value="PLEIOTROPIC REGULATOR 1"/>
    <property type="match status" value="1"/>
</dbReference>
<comment type="caution">
    <text evidence="6">The sequence shown here is derived from an EMBL/GenBank/DDBJ whole genome shotgun (WGS) entry which is preliminary data.</text>
</comment>
<dbReference type="Gene3D" id="2.130.10.10">
    <property type="entry name" value="YVTN repeat-like/Quinoprotein amine dehydrogenase"/>
    <property type="match status" value="1"/>
</dbReference>
<dbReference type="PRINTS" id="PR00320">
    <property type="entry name" value="GPROTEINBRPT"/>
</dbReference>
<evidence type="ECO:0000256" key="3">
    <source>
        <dbReference type="ARBA" id="ARBA00025726"/>
    </source>
</evidence>
<dbReference type="PANTHER" id="PTHR19923">
    <property type="entry name" value="WD40 REPEAT PROTEINPRL1/PRL2-RELATED"/>
    <property type="match status" value="1"/>
</dbReference>
<dbReference type="PROSITE" id="PS50082">
    <property type="entry name" value="WD_REPEATS_2"/>
    <property type="match status" value="5"/>
</dbReference>
<dbReference type="Proteomes" id="UP000789570">
    <property type="component" value="Unassembled WGS sequence"/>
</dbReference>
<dbReference type="InterPro" id="IPR036322">
    <property type="entry name" value="WD40_repeat_dom_sf"/>
</dbReference>
<feature type="repeat" description="WD" evidence="4">
    <location>
        <begin position="225"/>
        <end position="266"/>
    </location>
</feature>
<dbReference type="OrthoDB" id="10256122at2759"/>
<dbReference type="PROSITE" id="PS50294">
    <property type="entry name" value="WD_REPEATS_REGION"/>
    <property type="match status" value="5"/>
</dbReference>
<feature type="repeat" description="WD" evidence="4">
    <location>
        <begin position="434"/>
        <end position="474"/>
    </location>
</feature>
<evidence type="ECO:0000256" key="4">
    <source>
        <dbReference type="PROSITE-ProRule" id="PRU00221"/>
    </source>
</evidence>
<dbReference type="FunFam" id="2.130.10.10:FF:000012">
    <property type="entry name" value="Putative pleiotropic regulator 1"/>
    <property type="match status" value="1"/>
</dbReference>
<dbReference type="CDD" id="cd00200">
    <property type="entry name" value="WD40"/>
    <property type="match status" value="1"/>
</dbReference>
<dbReference type="GO" id="GO:0071013">
    <property type="term" value="C:catalytic step 2 spliceosome"/>
    <property type="evidence" value="ECO:0007669"/>
    <property type="project" value="TreeGrafter"/>
</dbReference>
<dbReference type="InterPro" id="IPR019775">
    <property type="entry name" value="WD40_repeat_CS"/>
</dbReference>
<feature type="region of interest" description="Disordered" evidence="5">
    <location>
        <begin position="85"/>
        <end position="112"/>
    </location>
</feature>
<dbReference type="AlphaFoldDB" id="A0A9N9E178"/>
<dbReference type="EMBL" id="CAJVPQ010004648">
    <property type="protein sequence ID" value="CAG8655878.1"/>
    <property type="molecule type" value="Genomic_DNA"/>
</dbReference>
<reference evidence="6" key="1">
    <citation type="submission" date="2021-06" db="EMBL/GenBank/DDBJ databases">
        <authorList>
            <person name="Kallberg Y."/>
            <person name="Tangrot J."/>
            <person name="Rosling A."/>
        </authorList>
    </citation>
    <scope>NUCLEOTIDE SEQUENCE</scope>
    <source>
        <strain evidence="6">UK204</strain>
    </source>
</reference>
<evidence type="ECO:0000256" key="2">
    <source>
        <dbReference type="ARBA" id="ARBA00022737"/>
    </source>
</evidence>
<dbReference type="InterPro" id="IPR015943">
    <property type="entry name" value="WD40/YVTN_repeat-like_dom_sf"/>
</dbReference>
<organism evidence="6 7">
    <name type="scientific">Funneliformis caledonium</name>
    <dbReference type="NCBI Taxonomy" id="1117310"/>
    <lineage>
        <taxon>Eukaryota</taxon>
        <taxon>Fungi</taxon>
        <taxon>Fungi incertae sedis</taxon>
        <taxon>Mucoromycota</taxon>
        <taxon>Glomeromycotina</taxon>
        <taxon>Glomeromycetes</taxon>
        <taxon>Glomerales</taxon>
        <taxon>Glomeraceae</taxon>
        <taxon>Funneliformis</taxon>
    </lineage>
</organism>
<name>A0A9N9E178_9GLOM</name>
<dbReference type="SUPFAM" id="SSF50978">
    <property type="entry name" value="WD40 repeat-like"/>
    <property type="match status" value="1"/>
</dbReference>
<dbReference type="GO" id="GO:0000974">
    <property type="term" value="C:Prp19 complex"/>
    <property type="evidence" value="ECO:0007669"/>
    <property type="project" value="TreeGrafter"/>
</dbReference>
<protein>
    <submittedName>
        <fullName evidence="6">393_t:CDS:1</fullName>
    </submittedName>
</protein>
<sequence length="538" mass="59526">MADSSTQIVNERITTNSLPDLEKLLQRSVKRTRAMFQLCSSTPNFLLEDDERFLMTGGGFHIYIELRVKLNDEYGDAQQLPASLLAQQSRGKKRPLETDSSTPAIDSTSETMQLDNNDHLPQIAGGHAFPSAPGLLLTLNWVSLSEDNAVEGQVSTNTIQQLVDNLPPSRVQQEASKTAHGVVAIRQRAGINATPFATSGSLVRRQTPRAQRPDWHAPWKLMRVISGHLGWVRSVAVEPGNKWFATGAGDRTIKIWDLASGTLKLTLTGHISTVRGLAVSPRHPYLFSCGEDKMVKCWDLEQNKVIRHYHGHLSGVYSLSLHPTLDILATAGRDATARVWDMRTKQCIHVLSGHNSTVADVKCQEADPQILTGSMDSTIRLWDLAAGKTIATLTHHKKSVRALAIHPKEFTFASGSADNIKQWKCPEGTFMQNFEGHRAIINALAVNADNVLFSGADNGSMAFWDWKSAYKFQSLETTVQPGSLDSEAGIFASTFDRTGLRLITCEADKTIKIWKEDSSATPETHPIDWKPTLIRTRY</sequence>
<keyword evidence="7" id="KW-1185">Reference proteome</keyword>
<feature type="repeat" description="WD" evidence="4">
    <location>
        <begin position="351"/>
        <end position="392"/>
    </location>
</feature>
<keyword evidence="1 4" id="KW-0853">WD repeat</keyword>
<dbReference type="InterPro" id="IPR045241">
    <property type="entry name" value="Prp46/PLRG1-like"/>
</dbReference>
<evidence type="ECO:0000256" key="1">
    <source>
        <dbReference type="ARBA" id="ARBA00022574"/>
    </source>
</evidence>
<dbReference type="SMART" id="SM00320">
    <property type="entry name" value="WD40"/>
    <property type="match status" value="7"/>
</dbReference>
<accession>A0A9N9E178</accession>
<dbReference type="PROSITE" id="PS00678">
    <property type="entry name" value="WD_REPEATS_1"/>
    <property type="match status" value="2"/>
</dbReference>
<feature type="repeat" description="WD" evidence="4">
    <location>
        <begin position="309"/>
        <end position="350"/>
    </location>
</feature>
<dbReference type="InterPro" id="IPR020472">
    <property type="entry name" value="WD40_PAC1"/>
</dbReference>
<gene>
    <name evidence="6" type="ORF">FCALED_LOCUS11308</name>
</gene>
<evidence type="ECO:0000313" key="7">
    <source>
        <dbReference type="Proteomes" id="UP000789570"/>
    </source>
</evidence>
<dbReference type="GO" id="GO:0071011">
    <property type="term" value="C:precatalytic spliceosome"/>
    <property type="evidence" value="ECO:0007669"/>
    <property type="project" value="TreeGrafter"/>
</dbReference>
<keyword evidence="2" id="KW-0677">Repeat</keyword>
<proteinExistence type="inferred from homology"/>
<evidence type="ECO:0000256" key="5">
    <source>
        <dbReference type="SAM" id="MobiDB-lite"/>
    </source>
</evidence>
<evidence type="ECO:0000313" key="6">
    <source>
        <dbReference type="EMBL" id="CAG8655878.1"/>
    </source>
</evidence>